<keyword evidence="2" id="KW-1185">Reference proteome</keyword>
<evidence type="ECO:0000313" key="2">
    <source>
        <dbReference type="Proteomes" id="UP001175097"/>
    </source>
</evidence>
<gene>
    <name evidence="1" type="ORF">P5G49_16175</name>
</gene>
<comment type="caution">
    <text evidence="1">The sequence shown here is derived from an EMBL/GenBank/DDBJ whole genome shotgun (WGS) entry which is preliminary data.</text>
</comment>
<evidence type="ECO:0000313" key="1">
    <source>
        <dbReference type="EMBL" id="MDN4609000.1"/>
    </source>
</evidence>
<name>A0ABT8JV29_9BACL</name>
<dbReference type="Proteomes" id="UP001175097">
    <property type="component" value="Unassembled WGS sequence"/>
</dbReference>
<proteinExistence type="predicted"/>
<reference evidence="1" key="1">
    <citation type="submission" date="2023-03" db="EMBL/GenBank/DDBJ databases">
        <title>MT1 and MT2 Draft Genomes of Novel Species.</title>
        <authorList>
            <person name="Venkateswaran K."/>
        </authorList>
    </citation>
    <scope>NUCLEOTIDE SEQUENCE</scope>
    <source>
        <strain evidence="1">F6_3S_P_2</strain>
    </source>
</reference>
<accession>A0ABT8JV29</accession>
<dbReference type="EMBL" id="JAROCC010000018">
    <property type="protein sequence ID" value="MDN4609000.1"/>
    <property type="molecule type" value="Genomic_DNA"/>
</dbReference>
<sequence length="125" mass="14535">MSTELNKIKILKASVGGFFEGNYNFEINLTTHEVLWSHWLGGEEELMIKTISAAEVKKFMRELQALRIMEWKKKYSDPRILDGTQWSLEIVTDGLTIKKSGSNQFPNEWDGFCKLIREITENEFS</sequence>
<protein>
    <submittedName>
        <fullName evidence="1">Uncharacterized protein</fullName>
    </submittedName>
</protein>
<dbReference type="RefSeq" id="WP_301245501.1">
    <property type="nucleotide sequence ID" value="NZ_JAROCC010000018.1"/>
</dbReference>
<organism evidence="1 2">
    <name type="scientific">Sporosarcina highlanderae</name>
    <dbReference type="NCBI Taxonomy" id="3035916"/>
    <lineage>
        <taxon>Bacteria</taxon>
        <taxon>Bacillati</taxon>
        <taxon>Bacillota</taxon>
        <taxon>Bacilli</taxon>
        <taxon>Bacillales</taxon>
        <taxon>Caryophanaceae</taxon>
        <taxon>Sporosarcina</taxon>
    </lineage>
</organism>